<accession>A0A7C8M699</accession>
<feature type="domain" description="Nudix hydrolase" evidence="2">
    <location>
        <begin position="36"/>
        <end position="83"/>
    </location>
</feature>
<dbReference type="SUPFAM" id="SSF55811">
    <property type="entry name" value="Nudix"/>
    <property type="match status" value="1"/>
</dbReference>
<dbReference type="InterPro" id="IPR000086">
    <property type="entry name" value="NUDIX_hydrolase_dom"/>
</dbReference>
<dbReference type="EMBL" id="JAADJZ010000015">
    <property type="protein sequence ID" value="KAF2869998.1"/>
    <property type="molecule type" value="Genomic_DNA"/>
</dbReference>
<comment type="caution">
    <text evidence="3">The sequence shown here is derived from an EMBL/GenBank/DDBJ whole genome shotgun (WGS) entry which is preliminary data.</text>
</comment>
<dbReference type="InterPro" id="IPR051325">
    <property type="entry name" value="Nudix_hydrolase_domain"/>
</dbReference>
<keyword evidence="1" id="KW-0378">Hydrolase</keyword>
<proteinExistence type="predicted"/>
<evidence type="ECO:0000313" key="3">
    <source>
        <dbReference type="EMBL" id="KAF2869998.1"/>
    </source>
</evidence>
<protein>
    <recommendedName>
        <fullName evidence="2">Nudix hydrolase domain-containing protein</fullName>
    </recommendedName>
</protein>
<evidence type="ECO:0000256" key="1">
    <source>
        <dbReference type="ARBA" id="ARBA00022801"/>
    </source>
</evidence>
<dbReference type="PANTHER" id="PTHR21340">
    <property type="entry name" value="DIADENOSINE 5,5-P1,P4-TETRAPHOSPHATE PYROPHOSPHOHYDROLASE MUTT"/>
    <property type="match status" value="1"/>
</dbReference>
<gene>
    <name evidence="3" type="ORF">BDV95DRAFT_497820</name>
</gene>
<evidence type="ECO:0000313" key="4">
    <source>
        <dbReference type="Proteomes" id="UP000481861"/>
    </source>
</evidence>
<dbReference type="Proteomes" id="UP000481861">
    <property type="component" value="Unassembled WGS sequence"/>
</dbReference>
<dbReference type="PROSITE" id="PS00893">
    <property type="entry name" value="NUDIX_BOX"/>
    <property type="match status" value="1"/>
</dbReference>
<dbReference type="PANTHER" id="PTHR21340:SF0">
    <property type="entry name" value="BIS(5'-NUCLEOSYL)-TETRAPHOSPHATASE [ASYMMETRICAL]"/>
    <property type="match status" value="1"/>
</dbReference>
<evidence type="ECO:0000259" key="2">
    <source>
        <dbReference type="Pfam" id="PF00293"/>
    </source>
</evidence>
<dbReference type="GO" id="GO:0006167">
    <property type="term" value="P:AMP biosynthetic process"/>
    <property type="evidence" value="ECO:0007669"/>
    <property type="project" value="TreeGrafter"/>
</dbReference>
<dbReference type="AlphaFoldDB" id="A0A7C8M699"/>
<dbReference type="OrthoDB" id="10259236at2759"/>
<dbReference type="Gene3D" id="3.90.79.10">
    <property type="entry name" value="Nucleoside Triphosphate Pyrophosphohydrolase"/>
    <property type="match status" value="1"/>
</dbReference>
<dbReference type="InterPro" id="IPR020084">
    <property type="entry name" value="NUDIX_hydrolase_CS"/>
</dbReference>
<dbReference type="GO" id="GO:0006754">
    <property type="term" value="P:ATP biosynthetic process"/>
    <property type="evidence" value="ECO:0007669"/>
    <property type="project" value="TreeGrafter"/>
</dbReference>
<keyword evidence="4" id="KW-1185">Reference proteome</keyword>
<dbReference type="GO" id="GO:0004081">
    <property type="term" value="F:bis(5'-nucleosyl)-tetraphosphatase (asymmetrical) activity"/>
    <property type="evidence" value="ECO:0007669"/>
    <property type="project" value="TreeGrafter"/>
</dbReference>
<reference evidence="3 4" key="1">
    <citation type="submission" date="2020-01" db="EMBL/GenBank/DDBJ databases">
        <authorList>
            <consortium name="DOE Joint Genome Institute"/>
            <person name="Haridas S."/>
            <person name="Albert R."/>
            <person name="Binder M."/>
            <person name="Bloem J."/>
            <person name="Labutti K."/>
            <person name="Salamov A."/>
            <person name="Andreopoulos B."/>
            <person name="Baker S.E."/>
            <person name="Barry K."/>
            <person name="Bills G."/>
            <person name="Bluhm B.H."/>
            <person name="Cannon C."/>
            <person name="Castanera R."/>
            <person name="Culley D.E."/>
            <person name="Daum C."/>
            <person name="Ezra D."/>
            <person name="Gonzalez J.B."/>
            <person name="Henrissat B."/>
            <person name="Kuo A."/>
            <person name="Liang C."/>
            <person name="Lipzen A."/>
            <person name="Lutzoni F."/>
            <person name="Magnuson J."/>
            <person name="Mondo S."/>
            <person name="Nolan M."/>
            <person name="Ohm R."/>
            <person name="Pangilinan J."/>
            <person name="Park H.-J.H."/>
            <person name="Ramirez L."/>
            <person name="Alfaro M."/>
            <person name="Sun H."/>
            <person name="Tritt A."/>
            <person name="Yoshinaga Y."/>
            <person name="Zwiers L.-H.L."/>
            <person name="Turgeon B.G."/>
            <person name="Goodwin S.B."/>
            <person name="Spatafora J.W."/>
            <person name="Crous P.W."/>
            <person name="Grigoriev I.V."/>
        </authorList>
    </citation>
    <scope>NUCLEOTIDE SEQUENCE [LARGE SCALE GENOMIC DNA]</scope>
    <source>
        <strain evidence="3 4">CBS 611.86</strain>
    </source>
</reference>
<organism evidence="3 4">
    <name type="scientific">Massariosphaeria phaeospora</name>
    <dbReference type="NCBI Taxonomy" id="100035"/>
    <lineage>
        <taxon>Eukaryota</taxon>
        <taxon>Fungi</taxon>
        <taxon>Dikarya</taxon>
        <taxon>Ascomycota</taxon>
        <taxon>Pezizomycotina</taxon>
        <taxon>Dothideomycetes</taxon>
        <taxon>Pleosporomycetidae</taxon>
        <taxon>Pleosporales</taxon>
        <taxon>Pleosporales incertae sedis</taxon>
        <taxon>Massariosphaeria</taxon>
    </lineage>
</organism>
<dbReference type="Pfam" id="PF00293">
    <property type="entry name" value="NUDIX"/>
    <property type="match status" value="1"/>
</dbReference>
<sequence>MAQSSFPTRQFSSEDFVESCGAILFHLSSPPGRHRICLVHYLEKDEWLLAKGRRNCGESRKDAAAREVTEETGYRCHILPLTMATRAPSVDESAQVLDQPRVYPETTEPFMCTIRELEHGSSVKLVWWYIAALDDTIMAEKLPGEAQFEAEFFSCEETINKLTYQTDRNVVAKAVQLVKASRDLGN</sequence>
<dbReference type="InterPro" id="IPR015797">
    <property type="entry name" value="NUDIX_hydrolase-like_dom_sf"/>
</dbReference>
<name>A0A7C8M699_9PLEO</name>